<proteinExistence type="predicted"/>
<dbReference type="Proteomes" id="UP000283832">
    <property type="component" value="Unassembled WGS sequence"/>
</dbReference>
<dbReference type="EMBL" id="QXEC01000026">
    <property type="protein sequence ID" value="RIV34585.1"/>
    <property type="molecule type" value="Genomic_DNA"/>
</dbReference>
<protein>
    <submittedName>
        <fullName evidence="1">Uncharacterized protein</fullName>
    </submittedName>
</protein>
<dbReference type="OrthoDB" id="3373025at2"/>
<accession>A0A418MQ03</accession>
<evidence type="ECO:0000313" key="2">
    <source>
        <dbReference type="Proteomes" id="UP000283832"/>
    </source>
</evidence>
<name>A0A418MQ03_9ACTN</name>
<reference evidence="1 2" key="1">
    <citation type="submission" date="2018-08" db="EMBL/GenBank/DDBJ databases">
        <title>Jishengella sp. nov., isolated from a root of Azadirachta indica A. Juss. var. siamensis Valenton.</title>
        <authorList>
            <person name="Kuncharoen N."/>
            <person name="Tanasupawat S."/>
            <person name="Kudo T."/>
            <person name="Ohkuma M."/>
        </authorList>
    </citation>
    <scope>NUCLEOTIDE SEQUENCE [LARGE SCALE GENOMIC DNA]</scope>
    <source>
        <strain evidence="1 2">AZ1-13</strain>
    </source>
</reference>
<evidence type="ECO:0000313" key="1">
    <source>
        <dbReference type="EMBL" id="RIV34585.1"/>
    </source>
</evidence>
<keyword evidence="2" id="KW-1185">Reference proteome</keyword>
<dbReference type="RefSeq" id="WP_119579119.1">
    <property type="nucleotide sequence ID" value="NZ_QXEC01000026.1"/>
</dbReference>
<dbReference type="AlphaFoldDB" id="A0A418MQ03"/>
<organism evidence="1 2">
    <name type="scientific">Micromonospora radicis</name>
    <dbReference type="NCBI Taxonomy" id="1894971"/>
    <lineage>
        <taxon>Bacteria</taxon>
        <taxon>Bacillati</taxon>
        <taxon>Actinomycetota</taxon>
        <taxon>Actinomycetes</taxon>
        <taxon>Micromonosporales</taxon>
        <taxon>Micromonosporaceae</taxon>
        <taxon>Micromonospora</taxon>
    </lineage>
</organism>
<comment type="caution">
    <text evidence="1">The sequence shown here is derived from an EMBL/GenBank/DDBJ whole genome shotgun (WGS) entry which is preliminary data.</text>
</comment>
<gene>
    <name evidence="1" type="ORF">D2L64_22010</name>
</gene>
<sequence>MPDAALDQLFERHGLVGAHPGVNFFDGDRNIGEADVVLLFADGSLVPVEVKRRIAGADQRMAESLDVLSEALRAPYDIVAVTQPARDCPELQRFARELPDRPRLLLTDDQLHAKHAIFMLNDNPFAWSPQDEEAERTGQEQFLDMLACDELTAPQDWVSEQLLTRDLS</sequence>